<protein>
    <submittedName>
        <fullName evidence="2">Uncharacterized protein</fullName>
    </submittedName>
</protein>
<proteinExistence type="predicted"/>
<organism evidence="2 3">
    <name type="scientific">Fibroporia radiculosa</name>
    <dbReference type="NCBI Taxonomy" id="599839"/>
    <lineage>
        <taxon>Eukaryota</taxon>
        <taxon>Fungi</taxon>
        <taxon>Dikarya</taxon>
        <taxon>Basidiomycota</taxon>
        <taxon>Agaricomycotina</taxon>
        <taxon>Agaricomycetes</taxon>
        <taxon>Polyporales</taxon>
        <taxon>Fibroporiaceae</taxon>
        <taxon>Fibroporia</taxon>
    </lineage>
</organism>
<reference evidence="2 3" key="1">
    <citation type="journal article" date="2012" name="Appl. Environ. Microbiol.">
        <title>Short-read sequencing for genomic analysis of the brown rot fungus Fibroporia radiculosa.</title>
        <authorList>
            <person name="Tang J.D."/>
            <person name="Perkins A.D."/>
            <person name="Sonstegard T.S."/>
            <person name="Schroeder S.G."/>
            <person name="Burgess S.C."/>
            <person name="Diehl S.V."/>
        </authorList>
    </citation>
    <scope>NUCLEOTIDE SEQUENCE [LARGE SCALE GENOMIC DNA]</scope>
    <source>
        <strain evidence="2 3">TFFH 294</strain>
    </source>
</reference>
<dbReference type="RefSeq" id="XP_012181767.1">
    <property type="nucleotide sequence ID" value="XM_012326377.1"/>
</dbReference>
<accession>J4H315</accession>
<gene>
    <name evidence="2" type="ORF">FIBRA_04584</name>
</gene>
<dbReference type="InParanoid" id="J4H315"/>
<dbReference type="AlphaFoldDB" id="J4H315"/>
<evidence type="ECO:0000313" key="3">
    <source>
        <dbReference type="Proteomes" id="UP000006352"/>
    </source>
</evidence>
<sequence length="114" mass="12553">MHTPLDHGSPDSSDSDYAMDTDRSGIFESTSSGSSKRRMAALSQGSSTRDAKSRKREDAGRQAAMRHVVGGMPFDVRDYPATKPKDELVDVEIVERLRIQFGDPFDDSAMRSNA</sequence>
<dbReference type="Proteomes" id="UP000006352">
    <property type="component" value="Unassembled WGS sequence"/>
</dbReference>
<feature type="region of interest" description="Disordered" evidence="1">
    <location>
        <begin position="1"/>
        <end position="66"/>
    </location>
</feature>
<name>J4H315_9APHY</name>
<dbReference type="OrthoDB" id="2726318at2759"/>
<keyword evidence="3" id="KW-1185">Reference proteome</keyword>
<feature type="compositionally biased region" description="Basic and acidic residues" evidence="1">
    <location>
        <begin position="49"/>
        <end position="60"/>
    </location>
</feature>
<dbReference type="EMBL" id="HE797081">
    <property type="protein sequence ID" value="CCM02484.1"/>
    <property type="molecule type" value="Genomic_DNA"/>
</dbReference>
<evidence type="ECO:0000313" key="2">
    <source>
        <dbReference type="EMBL" id="CCM02484.1"/>
    </source>
</evidence>
<evidence type="ECO:0000256" key="1">
    <source>
        <dbReference type="SAM" id="MobiDB-lite"/>
    </source>
</evidence>
<dbReference type="GeneID" id="24097395"/>
<dbReference type="HOGENOM" id="CLU_2121103_0_0_1"/>